<dbReference type="PANTHER" id="PTHR43522:SF6">
    <property type="entry name" value="TRANSKETOLASE-LIKE PYRIMIDINE-BINDING DOMAIN-CONTAINING PROTEIN-RELATED"/>
    <property type="match status" value="1"/>
</dbReference>
<dbReference type="InterPro" id="IPR033247">
    <property type="entry name" value="Transketolase_fam"/>
</dbReference>
<dbReference type="SUPFAM" id="SSF52518">
    <property type="entry name" value="Thiamin diphosphate-binding fold (THDP-binding)"/>
    <property type="match status" value="1"/>
</dbReference>
<name>A0A9W4JNM4_9EURO</name>
<dbReference type="OrthoDB" id="10267175at2759"/>
<dbReference type="InterPro" id="IPR005474">
    <property type="entry name" value="Transketolase_N"/>
</dbReference>
<evidence type="ECO:0000313" key="2">
    <source>
        <dbReference type="EMBL" id="CAG8411261.1"/>
    </source>
</evidence>
<gene>
    <name evidence="2" type="ORF">PSALAMII_LOCUS9204</name>
</gene>
<reference evidence="2" key="1">
    <citation type="submission" date="2021-07" db="EMBL/GenBank/DDBJ databases">
        <authorList>
            <person name="Branca A.L. A."/>
        </authorList>
    </citation>
    <scope>NUCLEOTIDE SEQUENCE</scope>
</reference>
<sequence length="116" mass="12942">MAPALELLEKPVKSLPTKALPLNHDGTTSGDDLKLESTEKHQRVMNIFRVFIADLCQQFGEGHAGSPMGMAAIGVALYKYVMRYSPTNCDYFNRDRFVLSNGKPHHRIFQGPRHGG</sequence>
<dbReference type="Pfam" id="PF00456">
    <property type="entry name" value="Transketolase_N"/>
    <property type="match status" value="1"/>
</dbReference>
<dbReference type="GO" id="GO:0006098">
    <property type="term" value="P:pentose-phosphate shunt"/>
    <property type="evidence" value="ECO:0007669"/>
    <property type="project" value="TreeGrafter"/>
</dbReference>
<dbReference type="PANTHER" id="PTHR43522">
    <property type="entry name" value="TRANSKETOLASE"/>
    <property type="match status" value="1"/>
</dbReference>
<dbReference type="GO" id="GO:0005634">
    <property type="term" value="C:nucleus"/>
    <property type="evidence" value="ECO:0007669"/>
    <property type="project" value="TreeGrafter"/>
</dbReference>
<feature type="domain" description="Transketolase N-terminal" evidence="1">
    <location>
        <begin position="41"/>
        <end position="103"/>
    </location>
</feature>
<protein>
    <recommendedName>
        <fullName evidence="1">Transketolase N-terminal domain-containing protein</fullName>
    </recommendedName>
</protein>
<dbReference type="GO" id="GO:0005829">
    <property type="term" value="C:cytosol"/>
    <property type="evidence" value="ECO:0007669"/>
    <property type="project" value="TreeGrafter"/>
</dbReference>
<evidence type="ECO:0000313" key="3">
    <source>
        <dbReference type="Proteomes" id="UP001152646"/>
    </source>
</evidence>
<organism evidence="2 3">
    <name type="scientific">Penicillium salamii</name>
    <dbReference type="NCBI Taxonomy" id="1612424"/>
    <lineage>
        <taxon>Eukaryota</taxon>
        <taxon>Fungi</taxon>
        <taxon>Dikarya</taxon>
        <taxon>Ascomycota</taxon>
        <taxon>Pezizomycotina</taxon>
        <taxon>Eurotiomycetes</taxon>
        <taxon>Eurotiomycetidae</taxon>
        <taxon>Eurotiales</taxon>
        <taxon>Aspergillaceae</taxon>
        <taxon>Penicillium</taxon>
    </lineage>
</organism>
<dbReference type="Proteomes" id="UP001152646">
    <property type="component" value="Unassembled WGS sequence"/>
</dbReference>
<comment type="caution">
    <text evidence="2">The sequence shown here is derived from an EMBL/GenBank/DDBJ whole genome shotgun (WGS) entry which is preliminary data.</text>
</comment>
<dbReference type="GO" id="GO:0004802">
    <property type="term" value="F:transketolase activity"/>
    <property type="evidence" value="ECO:0007669"/>
    <property type="project" value="TreeGrafter"/>
</dbReference>
<dbReference type="EMBL" id="CAJVPA010000218">
    <property type="protein sequence ID" value="CAG8411261.1"/>
    <property type="molecule type" value="Genomic_DNA"/>
</dbReference>
<dbReference type="AlphaFoldDB" id="A0A9W4JNM4"/>
<evidence type="ECO:0000259" key="1">
    <source>
        <dbReference type="Pfam" id="PF00456"/>
    </source>
</evidence>
<accession>A0A9W4JNM4</accession>
<proteinExistence type="predicted"/>
<dbReference type="Gene3D" id="3.40.50.970">
    <property type="match status" value="1"/>
</dbReference>
<dbReference type="InterPro" id="IPR029061">
    <property type="entry name" value="THDP-binding"/>
</dbReference>